<gene>
    <name evidence="8" type="ORF">GQE98_04150</name>
</gene>
<dbReference type="Pfam" id="PF06305">
    <property type="entry name" value="LapA_dom"/>
    <property type="match status" value="1"/>
</dbReference>
<evidence type="ECO:0000256" key="3">
    <source>
        <dbReference type="ARBA" id="ARBA00022989"/>
    </source>
</evidence>
<keyword evidence="1" id="KW-1003">Cell membrane</keyword>
<evidence type="ECO:0000256" key="6">
    <source>
        <dbReference type="SAM" id="Phobius"/>
    </source>
</evidence>
<sequence>MLKLLSWILFLVIALAIAALSIANRGSVTFSLDPLPFAFDLPLYVLLLAAGFIGLVIGSIVTWLRGHTARHENRVHKREVEALKGKNMALTRELEEARARNSSGPTPDALAPPITGKQQIEHQTGQ</sequence>
<name>A0A6L8W5R1_9PROT</name>
<feature type="transmembrane region" description="Helical" evidence="6">
    <location>
        <begin position="43"/>
        <end position="64"/>
    </location>
</feature>
<evidence type="ECO:0000256" key="5">
    <source>
        <dbReference type="SAM" id="MobiDB-lite"/>
    </source>
</evidence>
<evidence type="ECO:0000256" key="1">
    <source>
        <dbReference type="ARBA" id="ARBA00022475"/>
    </source>
</evidence>
<evidence type="ECO:0000256" key="2">
    <source>
        <dbReference type="ARBA" id="ARBA00022692"/>
    </source>
</evidence>
<feature type="region of interest" description="Disordered" evidence="5">
    <location>
        <begin position="94"/>
        <end position="126"/>
    </location>
</feature>
<keyword evidence="9" id="KW-1185">Reference proteome</keyword>
<evidence type="ECO:0000256" key="4">
    <source>
        <dbReference type="ARBA" id="ARBA00023136"/>
    </source>
</evidence>
<proteinExistence type="predicted"/>
<organism evidence="8 9">
    <name type="scientific">Sneathiella litorea</name>
    <dbReference type="NCBI Taxonomy" id="2606216"/>
    <lineage>
        <taxon>Bacteria</taxon>
        <taxon>Pseudomonadati</taxon>
        <taxon>Pseudomonadota</taxon>
        <taxon>Alphaproteobacteria</taxon>
        <taxon>Sneathiellales</taxon>
        <taxon>Sneathiellaceae</taxon>
        <taxon>Sneathiella</taxon>
    </lineage>
</organism>
<dbReference type="RefSeq" id="WP_161314370.1">
    <property type="nucleotide sequence ID" value="NZ_WTUW01000001.1"/>
</dbReference>
<comment type="caution">
    <text evidence="8">The sequence shown here is derived from an EMBL/GenBank/DDBJ whole genome shotgun (WGS) entry which is preliminary data.</text>
</comment>
<dbReference type="AlphaFoldDB" id="A0A6L8W5R1"/>
<keyword evidence="3 6" id="KW-1133">Transmembrane helix</keyword>
<dbReference type="GO" id="GO:0005886">
    <property type="term" value="C:plasma membrane"/>
    <property type="evidence" value="ECO:0007669"/>
    <property type="project" value="InterPro"/>
</dbReference>
<dbReference type="EMBL" id="WTUW01000001">
    <property type="protein sequence ID" value="MZR29823.1"/>
    <property type="molecule type" value="Genomic_DNA"/>
</dbReference>
<reference evidence="8 9" key="1">
    <citation type="submission" date="2019-12" db="EMBL/GenBank/DDBJ databases">
        <title>Snethiella sp. nov. sp. isolated from sea sand.</title>
        <authorList>
            <person name="Kim J."/>
            <person name="Jeong S.E."/>
            <person name="Jung H.S."/>
            <person name="Jeon C.O."/>
        </authorList>
    </citation>
    <scope>NUCLEOTIDE SEQUENCE [LARGE SCALE GENOMIC DNA]</scope>
    <source>
        <strain evidence="8 9">DP05</strain>
    </source>
</reference>
<dbReference type="Proteomes" id="UP000476030">
    <property type="component" value="Unassembled WGS sequence"/>
</dbReference>
<feature type="compositionally biased region" description="Polar residues" evidence="5">
    <location>
        <begin position="116"/>
        <end position="126"/>
    </location>
</feature>
<evidence type="ECO:0000313" key="9">
    <source>
        <dbReference type="Proteomes" id="UP000476030"/>
    </source>
</evidence>
<dbReference type="InterPro" id="IPR010445">
    <property type="entry name" value="LapA_dom"/>
</dbReference>
<evidence type="ECO:0000259" key="7">
    <source>
        <dbReference type="Pfam" id="PF06305"/>
    </source>
</evidence>
<evidence type="ECO:0000313" key="8">
    <source>
        <dbReference type="EMBL" id="MZR29823.1"/>
    </source>
</evidence>
<protein>
    <submittedName>
        <fullName evidence="8">DUF1049 domain-containing protein</fullName>
    </submittedName>
</protein>
<keyword evidence="2 6" id="KW-0812">Transmembrane</keyword>
<accession>A0A6L8W5R1</accession>
<keyword evidence="4 6" id="KW-0472">Membrane</keyword>
<feature type="domain" description="Lipopolysaccharide assembly protein A" evidence="7">
    <location>
        <begin position="25"/>
        <end position="85"/>
    </location>
</feature>